<dbReference type="PROSITE" id="PS00028">
    <property type="entry name" value="ZINC_FINGER_C2H2_1"/>
    <property type="match status" value="1"/>
</dbReference>
<keyword evidence="4 7" id="KW-0863">Zinc-finger</keyword>
<feature type="domain" description="C2H2-type" evidence="9">
    <location>
        <begin position="33"/>
        <end position="60"/>
    </location>
</feature>
<dbReference type="PROSITE" id="PS50157">
    <property type="entry name" value="ZINC_FINGER_C2H2_2"/>
    <property type="match status" value="1"/>
</dbReference>
<evidence type="ECO:0000256" key="2">
    <source>
        <dbReference type="ARBA" id="ARBA00022723"/>
    </source>
</evidence>
<keyword evidence="5" id="KW-0862">Zinc</keyword>
<evidence type="ECO:0000256" key="7">
    <source>
        <dbReference type="PROSITE-ProRule" id="PRU00042"/>
    </source>
</evidence>
<keyword evidence="6" id="KW-0539">Nucleus</keyword>
<dbReference type="Gene3D" id="3.30.160.60">
    <property type="entry name" value="Classic Zinc Finger"/>
    <property type="match status" value="1"/>
</dbReference>
<accession>A0A6A6P6K9</accession>
<dbReference type="PANTHER" id="PTHR40626">
    <property type="entry name" value="MIP31509P"/>
    <property type="match status" value="1"/>
</dbReference>
<feature type="compositionally biased region" description="Pro residues" evidence="8">
    <location>
        <begin position="11"/>
        <end position="22"/>
    </location>
</feature>
<sequence>MENNQDAPRKSPAPPGHHPPTPSATARTTSGEFVCSICGDSFKRLEHMSRHKLSHSDDKPYCCPTCSKSFTRK</sequence>
<dbReference type="InterPro" id="IPR013087">
    <property type="entry name" value="Znf_C2H2_type"/>
</dbReference>
<dbReference type="GO" id="GO:0000785">
    <property type="term" value="C:chromatin"/>
    <property type="evidence" value="ECO:0007669"/>
    <property type="project" value="TreeGrafter"/>
</dbReference>
<comment type="subcellular location">
    <subcellularLocation>
        <location evidence="1">Nucleus</location>
    </subcellularLocation>
</comment>
<dbReference type="PANTHER" id="PTHR40626:SF11">
    <property type="entry name" value="ZINC FINGER PROTEIN YPR022C"/>
    <property type="match status" value="1"/>
</dbReference>
<protein>
    <recommendedName>
        <fullName evidence="9">C2H2-type domain-containing protein</fullName>
    </recommendedName>
</protein>
<dbReference type="GO" id="GO:0000981">
    <property type="term" value="F:DNA-binding transcription factor activity, RNA polymerase II-specific"/>
    <property type="evidence" value="ECO:0007669"/>
    <property type="project" value="InterPro"/>
</dbReference>
<evidence type="ECO:0000256" key="5">
    <source>
        <dbReference type="ARBA" id="ARBA00022833"/>
    </source>
</evidence>
<proteinExistence type="predicted"/>
<dbReference type="EMBL" id="MU001675">
    <property type="protein sequence ID" value="KAF2459382.1"/>
    <property type="molecule type" value="Genomic_DNA"/>
</dbReference>
<dbReference type="GO" id="GO:0000978">
    <property type="term" value="F:RNA polymerase II cis-regulatory region sequence-specific DNA binding"/>
    <property type="evidence" value="ECO:0007669"/>
    <property type="project" value="InterPro"/>
</dbReference>
<evidence type="ECO:0000313" key="10">
    <source>
        <dbReference type="EMBL" id="KAF2459382.1"/>
    </source>
</evidence>
<reference evidence="10" key="1">
    <citation type="journal article" date="2020" name="Stud. Mycol.">
        <title>101 Dothideomycetes genomes: a test case for predicting lifestyles and emergence of pathogens.</title>
        <authorList>
            <person name="Haridas S."/>
            <person name="Albert R."/>
            <person name="Binder M."/>
            <person name="Bloem J."/>
            <person name="Labutti K."/>
            <person name="Salamov A."/>
            <person name="Andreopoulos B."/>
            <person name="Baker S."/>
            <person name="Barry K."/>
            <person name="Bills G."/>
            <person name="Bluhm B."/>
            <person name="Cannon C."/>
            <person name="Castanera R."/>
            <person name="Culley D."/>
            <person name="Daum C."/>
            <person name="Ezra D."/>
            <person name="Gonzalez J."/>
            <person name="Henrissat B."/>
            <person name="Kuo A."/>
            <person name="Liang C."/>
            <person name="Lipzen A."/>
            <person name="Lutzoni F."/>
            <person name="Magnuson J."/>
            <person name="Mondo S."/>
            <person name="Nolan M."/>
            <person name="Ohm R."/>
            <person name="Pangilinan J."/>
            <person name="Park H.-J."/>
            <person name="Ramirez L."/>
            <person name="Alfaro M."/>
            <person name="Sun H."/>
            <person name="Tritt A."/>
            <person name="Yoshinaga Y."/>
            <person name="Zwiers L.-H."/>
            <person name="Turgeon B."/>
            <person name="Goodwin S."/>
            <person name="Spatafora J."/>
            <person name="Crous P."/>
            <person name="Grigoriev I."/>
        </authorList>
    </citation>
    <scope>NUCLEOTIDE SEQUENCE</scope>
    <source>
        <strain evidence="10">ATCC 16933</strain>
    </source>
</reference>
<name>A0A6A6P6K9_9PEZI</name>
<evidence type="ECO:0000256" key="6">
    <source>
        <dbReference type="ARBA" id="ARBA00023242"/>
    </source>
</evidence>
<evidence type="ECO:0000259" key="9">
    <source>
        <dbReference type="PROSITE" id="PS50157"/>
    </source>
</evidence>
<dbReference type="FunFam" id="3.30.160.60:FF:000145">
    <property type="entry name" value="Zinc finger protein 574"/>
    <property type="match status" value="1"/>
</dbReference>
<evidence type="ECO:0000313" key="11">
    <source>
        <dbReference type="Proteomes" id="UP000799766"/>
    </source>
</evidence>
<dbReference type="OrthoDB" id="10018191at2759"/>
<dbReference type="InterPro" id="IPR036236">
    <property type="entry name" value="Znf_C2H2_sf"/>
</dbReference>
<dbReference type="Proteomes" id="UP000799766">
    <property type="component" value="Unassembled WGS sequence"/>
</dbReference>
<keyword evidence="3" id="KW-0677">Repeat</keyword>
<keyword evidence="11" id="KW-1185">Reference proteome</keyword>
<dbReference type="GO" id="GO:0005634">
    <property type="term" value="C:nucleus"/>
    <property type="evidence" value="ECO:0007669"/>
    <property type="project" value="UniProtKB-SubCell"/>
</dbReference>
<gene>
    <name evidence="10" type="ORF">BDY21DRAFT_338092</name>
</gene>
<evidence type="ECO:0000256" key="1">
    <source>
        <dbReference type="ARBA" id="ARBA00004123"/>
    </source>
</evidence>
<dbReference type="GO" id="GO:0008270">
    <property type="term" value="F:zinc ion binding"/>
    <property type="evidence" value="ECO:0007669"/>
    <property type="project" value="UniProtKB-KW"/>
</dbReference>
<evidence type="ECO:0000256" key="3">
    <source>
        <dbReference type="ARBA" id="ARBA00022737"/>
    </source>
</evidence>
<dbReference type="AlphaFoldDB" id="A0A6A6P6K9"/>
<evidence type="ECO:0000256" key="4">
    <source>
        <dbReference type="ARBA" id="ARBA00022771"/>
    </source>
</evidence>
<feature type="region of interest" description="Disordered" evidence="8">
    <location>
        <begin position="1"/>
        <end position="28"/>
    </location>
</feature>
<organism evidence="10 11">
    <name type="scientific">Lineolata rhizophorae</name>
    <dbReference type="NCBI Taxonomy" id="578093"/>
    <lineage>
        <taxon>Eukaryota</taxon>
        <taxon>Fungi</taxon>
        <taxon>Dikarya</taxon>
        <taxon>Ascomycota</taxon>
        <taxon>Pezizomycotina</taxon>
        <taxon>Dothideomycetes</taxon>
        <taxon>Dothideomycetes incertae sedis</taxon>
        <taxon>Lineolatales</taxon>
        <taxon>Lineolataceae</taxon>
        <taxon>Lineolata</taxon>
    </lineage>
</organism>
<dbReference type="SUPFAM" id="SSF57667">
    <property type="entry name" value="beta-beta-alpha zinc fingers"/>
    <property type="match status" value="1"/>
</dbReference>
<dbReference type="InterPro" id="IPR051059">
    <property type="entry name" value="VerF-like"/>
</dbReference>
<evidence type="ECO:0000256" key="8">
    <source>
        <dbReference type="SAM" id="MobiDB-lite"/>
    </source>
</evidence>
<keyword evidence="2" id="KW-0479">Metal-binding</keyword>